<comment type="caution">
    <text evidence="2">The sequence shown here is derived from an EMBL/GenBank/DDBJ whole genome shotgun (WGS) entry which is preliminary data.</text>
</comment>
<feature type="transmembrane region" description="Helical" evidence="1">
    <location>
        <begin position="66"/>
        <end position="84"/>
    </location>
</feature>
<organism evidence="2 3">
    <name type="scientific">Vibrio comitans NBRC 102076</name>
    <dbReference type="NCBI Taxonomy" id="1219078"/>
    <lineage>
        <taxon>Bacteria</taxon>
        <taxon>Pseudomonadati</taxon>
        <taxon>Pseudomonadota</taxon>
        <taxon>Gammaproteobacteria</taxon>
        <taxon>Vibrionales</taxon>
        <taxon>Vibrionaceae</taxon>
        <taxon>Vibrio</taxon>
    </lineage>
</organism>
<dbReference type="EMBL" id="BJLH01000001">
    <property type="protein sequence ID" value="GEA59038.1"/>
    <property type="molecule type" value="Genomic_DNA"/>
</dbReference>
<keyword evidence="1" id="KW-0472">Membrane</keyword>
<name>A0A4Y3IJB3_9VIBR</name>
<dbReference type="PANTHER" id="PTHR36178:SF1">
    <property type="entry name" value="SODIUM_GLUTAMATE SYMPORTER"/>
    <property type="match status" value="1"/>
</dbReference>
<evidence type="ECO:0000313" key="2">
    <source>
        <dbReference type="EMBL" id="GEA59038.1"/>
    </source>
</evidence>
<dbReference type="OrthoDB" id="9801557at2"/>
<evidence type="ECO:0008006" key="4">
    <source>
        <dbReference type="Google" id="ProtNLM"/>
    </source>
</evidence>
<keyword evidence="3" id="KW-1185">Reference proteome</keyword>
<protein>
    <recommendedName>
        <fullName evidence="4">Sodium:glutamate symporter</fullName>
    </recommendedName>
</protein>
<keyword evidence="1" id="KW-0812">Transmembrane</keyword>
<feature type="transmembrane region" description="Helical" evidence="1">
    <location>
        <begin position="405"/>
        <end position="426"/>
    </location>
</feature>
<feature type="transmembrane region" description="Helical" evidence="1">
    <location>
        <begin position="36"/>
        <end position="54"/>
    </location>
</feature>
<dbReference type="PANTHER" id="PTHR36178">
    <property type="entry name" value="SLR0625 PROTEIN"/>
    <property type="match status" value="1"/>
</dbReference>
<feature type="transmembrane region" description="Helical" evidence="1">
    <location>
        <begin position="268"/>
        <end position="292"/>
    </location>
</feature>
<feature type="transmembrane region" description="Helical" evidence="1">
    <location>
        <begin position="105"/>
        <end position="126"/>
    </location>
</feature>
<feature type="transmembrane region" description="Helical" evidence="1">
    <location>
        <begin position="166"/>
        <end position="189"/>
    </location>
</feature>
<gene>
    <name evidence="2" type="ORF">VCO01S_02310</name>
</gene>
<feature type="transmembrane region" description="Helical" evidence="1">
    <location>
        <begin position="373"/>
        <end position="393"/>
    </location>
</feature>
<evidence type="ECO:0000313" key="3">
    <source>
        <dbReference type="Proteomes" id="UP000318242"/>
    </source>
</evidence>
<dbReference type="GO" id="GO:0015813">
    <property type="term" value="P:L-glutamate transmembrane transport"/>
    <property type="evidence" value="ECO:0007669"/>
    <property type="project" value="InterPro"/>
</dbReference>
<dbReference type="AlphaFoldDB" id="A0A4Y3IJB3"/>
<keyword evidence="1" id="KW-1133">Transmembrane helix</keyword>
<feature type="transmembrane region" description="Helical" evidence="1">
    <location>
        <begin position="6"/>
        <end position="24"/>
    </location>
</feature>
<proteinExistence type="predicted"/>
<dbReference type="Pfam" id="PF03616">
    <property type="entry name" value="Glt_symporter"/>
    <property type="match status" value="1"/>
</dbReference>
<dbReference type="GO" id="GO:0016020">
    <property type="term" value="C:membrane"/>
    <property type="evidence" value="ECO:0007669"/>
    <property type="project" value="InterPro"/>
</dbReference>
<dbReference type="InterPro" id="IPR004445">
    <property type="entry name" value="GltS"/>
</dbReference>
<dbReference type="RefSeq" id="WP_141268525.1">
    <property type="nucleotide sequence ID" value="NZ_BJLH01000001.1"/>
</dbReference>
<dbReference type="Proteomes" id="UP000318242">
    <property type="component" value="Unassembled WGS sequence"/>
</dbReference>
<accession>A0A4Y3IJB3</accession>
<reference evidence="2 3" key="1">
    <citation type="submission" date="2019-06" db="EMBL/GenBank/DDBJ databases">
        <title>Whole genome shotgun sequence of Vibrio comitans NBRC 102076.</title>
        <authorList>
            <person name="Hosoyama A."/>
            <person name="Uohara A."/>
            <person name="Ohji S."/>
            <person name="Ichikawa N."/>
        </authorList>
    </citation>
    <scope>NUCLEOTIDE SEQUENCE [LARGE SCALE GENOMIC DNA]</scope>
    <source>
        <strain evidence="2 3">NBRC 102076</strain>
    </source>
</reference>
<sequence>MESTFHGVIAFALLSMMLIIGNVIRSKVTFIKNNVIPSSLIAGIVGLVLLNTGLLGDFTSDDFVPITFHFFTLSFMSLCLCGGIRKKKRPDSNPKDVVRGGMWLTSAWSLSLGLQGLTGIAVILVFNHFSGGEMSYFLGSIATHGFTQGPGQALTYGSIWEQQYGIVNAAQVGVIYASLGFVVAFLVGIPMAKHFLRKNLNTNKESKLDSHYVNGIFEHQSKPDSGKLVTHSANLDSLAYHIGLLGTAYVITYLWLHFIQGVVAGVDIFGIDFSVLFSFNMFFIHGFTTCLIMRTTMNKLGLCRTVDDETLKRITGSSVDFMVTGTIMSIKLSVLTALLVPILLVAVATSLVTTLICLLIGKYSGSLGPERTITAFGCCCGSTGTGLLLLRMLDSNFSTNVAKELAFFNVAIVIVNFPILMIFTPIAPSLSFSGYILLLSSGVIMSLICMALLGATSKKSTSINSEVIPNG</sequence>
<feature type="transmembrane region" description="Helical" evidence="1">
    <location>
        <begin position="332"/>
        <end position="361"/>
    </location>
</feature>
<feature type="transmembrane region" description="Helical" evidence="1">
    <location>
        <begin position="238"/>
        <end position="256"/>
    </location>
</feature>
<feature type="transmembrane region" description="Helical" evidence="1">
    <location>
        <begin position="432"/>
        <end position="455"/>
    </location>
</feature>
<dbReference type="GO" id="GO:0015501">
    <property type="term" value="F:glutamate:sodium symporter activity"/>
    <property type="evidence" value="ECO:0007669"/>
    <property type="project" value="InterPro"/>
</dbReference>
<evidence type="ECO:0000256" key="1">
    <source>
        <dbReference type="SAM" id="Phobius"/>
    </source>
</evidence>